<evidence type="ECO:0000313" key="3">
    <source>
        <dbReference type="Proteomes" id="UP000010816"/>
    </source>
</evidence>
<dbReference type="EMBL" id="CP003051">
    <property type="protein sequence ID" value="AGA89471.1"/>
    <property type="molecule type" value="Genomic_DNA"/>
</dbReference>
<dbReference type="InterPro" id="IPR009875">
    <property type="entry name" value="PilZ_domain"/>
</dbReference>
<evidence type="ECO:0000259" key="1">
    <source>
        <dbReference type="Pfam" id="PF07238"/>
    </source>
</evidence>
<dbReference type="eggNOG" id="ENOG5032ZRN">
    <property type="taxonomic scope" value="Bacteria"/>
</dbReference>
<dbReference type="RefSeq" id="WP_015279618.1">
    <property type="nucleotide sequence ID" value="NC_019940.1"/>
</dbReference>
<organism evidence="2 3">
    <name type="scientific">Thioflavicoccus mobilis 8321</name>
    <dbReference type="NCBI Taxonomy" id="765912"/>
    <lineage>
        <taxon>Bacteria</taxon>
        <taxon>Pseudomonadati</taxon>
        <taxon>Pseudomonadota</taxon>
        <taxon>Gammaproteobacteria</taxon>
        <taxon>Chromatiales</taxon>
        <taxon>Chromatiaceae</taxon>
        <taxon>Thioflavicoccus</taxon>
    </lineage>
</organism>
<gene>
    <name evidence="2" type="ORF">Thimo_0630</name>
</gene>
<reference evidence="2 3" key="1">
    <citation type="submission" date="2011-09" db="EMBL/GenBank/DDBJ databases">
        <title>Complete sequence of chromosome of Thioflavicoccus mobilis 8321.</title>
        <authorList>
            <consortium name="US DOE Joint Genome Institute"/>
            <person name="Lucas S."/>
            <person name="Han J."/>
            <person name="Lapidus A."/>
            <person name="Cheng J.-F."/>
            <person name="Goodwin L."/>
            <person name="Pitluck S."/>
            <person name="Peters L."/>
            <person name="Ovchinnikova G."/>
            <person name="Lu M."/>
            <person name="Detter J.C."/>
            <person name="Han C."/>
            <person name="Tapia R."/>
            <person name="Land M."/>
            <person name="Hauser L."/>
            <person name="Kyrpides N."/>
            <person name="Ivanova N."/>
            <person name="Pagani I."/>
            <person name="Vogl K."/>
            <person name="Liu Z."/>
            <person name="Imhoff J."/>
            <person name="Thiel V."/>
            <person name="Frigaard N.-U."/>
            <person name="Bryant D."/>
            <person name="Woyke T."/>
        </authorList>
    </citation>
    <scope>NUCLEOTIDE SEQUENCE [LARGE SCALE GENOMIC DNA]</scope>
    <source>
        <strain evidence="2 3">8321</strain>
    </source>
</reference>
<protein>
    <submittedName>
        <fullName evidence="2">PilZ domain-containing protein</fullName>
    </submittedName>
</protein>
<dbReference type="Gene3D" id="2.40.10.220">
    <property type="entry name" value="predicted glycosyltransferase like domains"/>
    <property type="match status" value="1"/>
</dbReference>
<dbReference type="PATRIC" id="fig|765912.4.peg.612"/>
<dbReference type="AlphaFoldDB" id="L0GU33"/>
<dbReference type="Pfam" id="PF07238">
    <property type="entry name" value="PilZ"/>
    <property type="match status" value="1"/>
</dbReference>
<accession>L0GU33</accession>
<name>L0GU33_9GAMM</name>
<dbReference type="HOGENOM" id="CLU_2072077_0_0_6"/>
<evidence type="ECO:0000313" key="2">
    <source>
        <dbReference type="EMBL" id="AGA89471.1"/>
    </source>
</evidence>
<sequence length="118" mass="13670">MSVERRYSTRFPVDLRVHILYRRRRFSYARARNLSEQGMYLDVQAVTLPSGTLVDLELQCLGKIWLIPAIVVHHQGGGIGVMFRDPQPELYRGLLENHRVTFPPHRPTAPARKQSSLY</sequence>
<dbReference type="GO" id="GO:0035438">
    <property type="term" value="F:cyclic-di-GMP binding"/>
    <property type="evidence" value="ECO:0007669"/>
    <property type="project" value="InterPro"/>
</dbReference>
<feature type="domain" description="PilZ" evidence="1">
    <location>
        <begin position="4"/>
        <end position="92"/>
    </location>
</feature>
<dbReference type="KEGG" id="tmb:Thimo_0630"/>
<dbReference type="SUPFAM" id="SSF141371">
    <property type="entry name" value="PilZ domain-like"/>
    <property type="match status" value="1"/>
</dbReference>
<dbReference type="Proteomes" id="UP000010816">
    <property type="component" value="Chromosome"/>
</dbReference>
<proteinExistence type="predicted"/>
<keyword evidence="3" id="KW-1185">Reference proteome</keyword>
<dbReference type="OrthoDB" id="7063044at2"/>